<keyword evidence="8" id="KW-1185">Reference proteome</keyword>
<feature type="non-terminal residue" evidence="7">
    <location>
        <position position="1"/>
    </location>
</feature>
<comment type="similarity">
    <text evidence="2">Belongs to the TMEM151 family.</text>
</comment>
<feature type="transmembrane region" description="Helical" evidence="6">
    <location>
        <begin position="21"/>
        <end position="43"/>
    </location>
</feature>
<dbReference type="Proteomes" id="UP000759131">
    <property type="component" value="Unassembled WGS sequence"/>
</dbReference>
<dbReference type="Pfam" id="PF14857">
    <property type="entry name" value="TMEM151"/>
    <property type="match status" value="1"/>
</dbReference>
<evidence type="ECO:0008006" key="9">
    <source>
        <dbReference type="Google" id="ProtNLM"/>
    </source>
</evidence>
<dbReference type="GO" id="GO:0016020">
    <property type="term" value="C:membrane"/>
    <property type="evidence" value="ECO:0007669"/>
    <property type="project" value="UniProtKB-SubCell"/>
</dbReference>
<keyword evidence="3 6" id="KW-0812">Transmembrane</keyword>
<comment type="subcellular location">
    <subcellularLocation>
        <location evidence="1">Membrane</location>
        <topology evidence="1">Multi-pass membrane protein</topology>
    </subcellularLocation>
</comment>
<evidence type="ECO:0000256" key="2">
    <source>
        <dbReference type="ARBA" id="ARBA00009583"/>
    </source>
</evidence>
<keyword evidence="4 6" id="KW-1133">Transmembrane helix</keyword>
<evidence type="ECO:0000313" key="7">
    <source>
        <dbReference type="EMBL" id="CAD7632397.1"/>
    </source>
</evidence>
<accession>A0A7R9L1V8</accession>
<evidence type="ECO:0000256" key="6">
    <source>
        <dbReference type="SAM" id="Phobius"/>
    </source>
</evidence>
<sequence length="233" mass="27296">MCRPQKQTLYQSLRRDSHLKCLLLTVLISGCLCVITWCSVAQIDRMVVNLQSYPIHTLHRVSPCDEGYVYIPIVFMSMLYIVYLVECWHCNTRFELVYALNASAVYTHIEQMKDAQPIIWWKAVSYHYVRRSRQVTRYRNGDAYTTAQIYYERINSHVTGSCFSYGGCGVKDISKKLLDLELHPVTKIRFSKGFAFANIESANEFEEQRSNFFEDNERYDDYLEMREGLDLVG</sequence>
<feature type="transmembrane region" description="Helical" evidence="6">
    <location>
        <begin position="67"/>
        <end position="85"/>
    </location>
</feature>
<proteinExistence type="inferred from homology"/>
<evidence type="ECO:0000256" key="4">
    <source>
        <dbReference type="ARBA" id="ARBA00022989"/>
    </source>
</evidence>
<keyword evidence="5 6" id="KW-0472">Membrane</keyword>
<dbReference type="PANTHER" id="PTHR31893:SF5">
    <property type="entry name" value="TRANSMEMBRANE PROTEIN 151 HOMOLOG"/>
    <property type="match status" value="1"/>
</dbReference>
<organism evidence="7">
    <name type="scientific">Medioppia subpectinata</name>
    <dbReference type="NCBI Taxonomy" id="1979941"/>
    <lineage>
        <taxon>Eukaryota</taxon>
        <taxon>Metazoa</taxon>
        <taxon>Ecdysozoa</taxon>
        <taxon>Arthropoda</taxon>
        <taxon>Chelicerata</taxon>
        <taxon>Arachnida</taxon>
        <taxon>Acari</taxon>
        <taxon>Acariformes</taxon>
        <taxon>Sarcoptiformes</taxon>
        <taxon>Oribatida</taxon>
        <taxon>Brachypylina</taxon>
        <taxon>Oppioidea</taxon>
        <taxon>Oppiidae</taxon>
        <taxon>Medioppia</taxon>
    </lineage>
</organism>
<dbReference type="OrthoDB" id="190434at2759"/>
<dbReference type="EMBL" id="OC865493">
    <property type="protein sequence ID" value="CAD7632397.1"/>
    <property type="molecule type" value="Genomic_DNA"/>
</dbReference>
<dbReference type="PANTHER" id="PTHR31893">
    <property type="entry name" value="TRANSMEMBRANE PROTEIN 151 HOMOLOG"/>
    <property type="match status" value="1"/>
</dbReference>
<dbReference type="PROSITE" id="PS51257">
    <property type="entry name" value="PROKAR_LIPOPROTEIN"/>
    <property type="match status" value="1"/>
</dbReference>
<evidence type="ECO:0000256" key="3">
    <source>
        <dbReference type="ARBA" id="ARBA00022692"/>
    </source>
</evidence>
<name>A0A7R9L1V8_9ACAR</name>
<dbReference type="EMBL" id="CAJPIZ010010918">
    <property type="protein sequence ID" value="CAG2112827.1"/>
    <property type="molecule type" value="Genomic_DNA"/>
</dbReference>
<dbReference type="InterPro" id="IPR026767">
    <property type="entry name" value="Tmem151"/>
</dbReference>
<protein>
    <recommendedName>
        <fullName evidence="9">Transmembrane protein 151B</fullName>
    </recommendedName>
</protein>
<evidence type="ECO:0000256" key="1">
    <source>
        <dbReference type="ARBA" id="ARBA00004141"/>
    </source>
</evidence>
<dbReference type="AlphaFoldDB" id="A0A7R9L1V8"/>
<reference evidence="7" key="1">
    <citation type="submission" date="2020-11" db="EMBL/GenBank/DDBJ databases">
        <authorList>
            <person name="Tran Van P."/>
        </authorList>
    </citation>
    <scope>NUCLEOTIDE SEQUENCE</scope>
</reference>
<evidence type="ECO:0000313" key="8">
    <source>
        <dbReference type="Proteomes" id="UP000759131"/>
    </source>
</evidence>
<gene>
    <name evidence="7" type="ORF">OSB1V03_LOCUS12800</name>
</gene>
<evidence type="ECO:0000256" key="5">
    <source>
        <dbReference type="ARBA" id="ARBA00023136"/>
    </source>
</evidence>